<evidence type="ECO:0000256" key="1">
    <source>
        <dbReference type="ARBA" id="ARBA00022801"/>
    </source>
</evidence>
<keyword evidence="2" id="KW-0808">Transferase</keyword>
<keyword evidence="3" id="KW-1185">Reference proteome</keyword>
<dbReference type="GO" id="GO:0016787">
    <property type="term" value="F:hydrolase activity"/>
    <property type="evidence" value="ECO:0007669"/>
    <property type="project" value="UniProtKB-KW"/>
</dbReference>
<accession>A0A381D7U3</accession>
<reference evidence="2 3" key="1">
    <citation type="journal article" date="2017" name="Genome Biol. Evol.">
        <title>Comparative Genomic Analysis Identifies a Campylobacter Clade Deficient in Selenium Metabolism.</title>
        <authorList>
            <person name="Miller W.G."/>
            <person name="Yee E."/>
            <person name="Lopes B.S."/>
            <person name="Chapman M.H."/>
            <person name="Huynh S."/>
            <person name="Bono J.L."/>
            <person name="Parker C.T."/>
            <person name="Strachan N.J.C."/>
            <person name="Forbes K.J."/>
        </authorList>
    </citation>
    <scope>NUCLEOTIDE SEQUENCE [LARGE SCALE GENOMIC DNA]</scope>
    <source>
        <strain evidence="2 3">NCTC 13003</strain>
    </source>
</reference>
<keyword evidence="1" id="KW-0378">Hydrolase</keyword>
<dbReference type="AlphaFoldDB" id="A0A1X9SR19"/>
<evidence type="ECO:0000313" key="3">
    <source>
        <dbReference type="Proteomes" id="UP000194309"/>
    </source>
</evidence>
<evidence type="ECO:0000313" key="2">
    <source>
        <dbReference type="EMBL" id="ARQ98682.1"/>
    </source>
</evidence>
<dbReference type="InterPro" id="IPR010043">
    <property type="entry name" value="UTase/UR"/>
</dbReference>
<sequence>MEPNKNKTNLKLKDEIIKCKNSLKSNFMRLGGRNYGIYQSKEIDKFLKTAFNILKFDSFGEFDPSDESVPLCVVAIGSYALGEMSVKSNIDLAIIYKNELGYNSNAIAQRYANILKEVGLDIEAKICEKDELLSLANDIELMVLFSHIRLVCGSKILYKNIKNQISKLNEKKKDELISYHLRKLEPMSCPQYLDCSPNLLNGSGGFMDYKRIFWLFSLFGGTLKTNILKYIDEDELSELNLAFDYISSLRSALQISGGGEILGREYLDSVAKIMQTKAKKGLSPQEILLSKCLWAMHTIYIYSRYLARRAFGVRISLGTARICRLSNGIYNIANTIYVPSCKKPKDFELVLKELSLLPDAELAFDISALIYIKRLEDSSSTKVYEGLKKILNRRYSKDILKLLLDSSKLFKIIKPMEFSTHLASLEGEYSLDESCVAIVGEIENIQDRFVLSLYNDLCANGKMLLKLVALMHQASPNYVSSANIFRSYCAKLDLLQKTINMGINLIKNQNQLIDILSEPISEPIMLNLVSSIKEKQALKLLYILTYARLKARNLNHFSDIDNAKLRQIYDSALSAFDSDESLMDSVNKRTKKIELLKKQREFIALDKDIKEQILSIESNLLFSKYSQQQIIDIALRASECSNIDLELTSHSLQIIAKSNWNMAMALRELRGFDLAYMEICELFDGKSYIRLDYNSSIDKSKSEIIQALCSKEKPQYDKPVILPNEVSFDMNYSQNYAKLNINAKDQRGFMIYILSMLSKFQIKLANARIQTIKNRTRNMFLLSINDDLKSVVDEFLKEIITE</sequence>
<dbReference type="PROSITE" id="PS51671">
    <property type="entry name" value="ACT"/>
    <property type="match status" value="1"/>
</dbReference>
<dbReference type="PANTHER" id="PTHR47320">
    <property type="entry name" value="BIFUNCTIONAL URIDYLYLTRANSFERASE/URIDYLYL-REMOVING ENZYME"/>
    <property type="match status" value="1"/>
</dbReference>
<dbReference type="PANTHER" id="PTHR47320:SF1">
    <property type="entry name" value="BIFUNCTIONAL URIDYLYLTRANSFERASE_URIDYLYL-REMOVING ENZYME"/>
    <property type="match status" value="1"/>
</dbReference>
<proteinExistence type="predicted"/>
<dbReference type="OrthoDB" id="9758038at2"/>
<protein>
    <submittedName>
        <fullName evidence="2">[protein-PII] uridylyltransferase</fullName>
        <ecNumber evidence="2">2.7.7.59</ecNumber>
    </submittedName>
</protein>
<dbReference type="InterPro" id="IPR002912">
    <property type="entry name" value="ACT_dom"/>
</dbReference>
<dbReference type="EC" id="2.7.7.59" evidence="2"/>
<gene>
    <name evidence="2" type="primary">glnD</name>
    <name evidence="2" type="ORF">CIGN_0379</name>
</gene>
<keyword evidence="2" id="KW-0548">Nucleotidyltransferase</keyword>
<dbReference type="InterPro" id="IPR043519">
    <property type="entry name" value="NT_sf"/>
</dbReference>
<dbReference type="GO" id="GO:0008773">
    <property type="term" value="F:[protein-PII] uridylyltransferase activity"/>
    <property type="evidence" value="ECO:0007669"/>
    <property type="project" value="UniProtKB-EC"/>
</dbReference>
<name>A0A1X9SR19_9BACT</name>
<organism evidence="2 3">
    <name type="scientific">Campylobacter devanensis</name>
    <dbReference type="NCBI Taxonomy" id="3161138"/>
    <lineage>
        <taxon>Bacteria</taxon>
        <taxon>Pseudomonadati</taxon>
        <taxon>Campylobacterota</taxon>
        <taxon>Epsilonproteobacteria</taxon>
        <taxon>Campylobacterales</taxon>
        <taxon>Campylobacteraceae</taxon>
        <taxon>Campylobacter</taxon>
    </lineage>
</organism>
<dbReference type="EMBL" id="CP018788">
    <property type="protein sequence ID" value="ARQ98682.1"/>
    <property type="molecule type" value="Genomic_DNA"/>
</dbReference>
<dbReference type="STRING" id="1660064.CIGN_0379"/>
<dbReference type="SUPFAM" id="SSF81301">
    <property type="entry name" value="Nucleotidyltransferase"/>
    <property type="match status" value="1"/>
</dbReference>
<dbReference type="Proteomes" id="UP000194309">
    <property type="component" value="Chromosome"/>
</dbReference>
<dbReference type="KEGG" id="cdev:CIGN_0379"/>
<accession>A0A1X9SR19</accession>